<proteinExistence type="predicted"/>
<keyword evidence="1" id="KW-0812">Transmembrane</keyword>
<sequence>MRKVYEGKAVMWRVKQRKLCWQMISFIQLQRLTLIMHHGHFPDTLPLTWVPLITVPVPALTERTLFFGRIETEVRIFRVIGFHIICLAGQTIFYIFHVNLFMAVLGIDARKFNVEKMIAIKLAHMIFLLCISCTLPIATTSNLRARFISFGMTISAVSLIENDQTLLYYPFRNNRPMYYAIEQETRVWIELVVWPLLLLKENWRMRECCVSIVRIAISG</sequence>
<dbReference type="Proteomes" id="UP000053237">
    <property type="component" value="Unassembled WGS sequence"/>
</dbReference>
<reference evidence="2 3" key="1">
    <citation type="submission" date="2012-05" db="EMBL/GenBank/DDBJ databases">
        <title>Recombination and specialization in a pathogen metapopulation.</title>
        <authorList>
            <person name="Gardiner A."/>
            <person name="Kemen E."/>
            <person name="Schultz-Larsen T."/>
            <person name="MacLean D."/>
            <person name="Van Oosterhout C."/>
            <person name="Jones J.D.G."/>
        </authorList>
    </citation>
    <scope>NUCLEOTIDE SEQUENCE [LARGE SCALE GENOMIC DNA]</scope>
    <source>
        <strain evidence="2 3">Ac Nc2</strain>
    </source>
</reference>
<feature type="transmembrane region" description="Helical" evidence="1">
    <location>
        <begin position="117"/>
        <end position="138"/>
    </location>
</feature>
<dbReference type="InParanoid" id="A0A024FUB4"/>
<dbReference type="EMBL" id="CAIX01000181">
    <property type="protein sequence ID" value="CCI10259.1"/>
    <property type="molecule type" value="Genomic_DNA"/>
</dbReference>
<keyword evidence="3" id="KW-1185">Reference proteome</keyword>
<dbReference type="AlphaFoldDB" id="A0A024FUB4"/>
<keyword evidence="1" id="KW-1133">Transmembrane helix</keyword>
<accession>A0A024FUB4</accession>
<protein>
    <submittedName>
        <fullName evidence="2">Uncharacterized protein</fullName>
    </submittedName>
</protein>
<evidence type="ECO:0000256" key="1">
    <source>
        <dbReference type="SAM" id="Phobius"/>
    </source>
</evidence>
<keyword evidence="1" id="KW-0472">Membrane</keyword>
<name>A0A024FUB4_9STRA</name>
<organism evidence="2 3">
    <name type="scientific">Albugo candida</name>
    <dbReference type="NCBI Taxonomy" id="65357"/>
    <lineage>
        <taxon>Eukaryota</taxon>
        <taxon>Sar</taxon>
        <taxon>Stramenopiles</taxon>
        <taxon>Oomycota</taxon>
        <taxon>Peronosporomycetes</taxon>
        <taxon>Albuginales</taxon>
        <taxon>Albuginaceae</taxon>
        <taxon>Albugo</taxon>
    </lineage>
</organism>
<evidence type="ECO:0000313" key="3">
    <source>
        <dbReference type="Proteomes" id="UP000053237"/>
    </source>
</evidence>
<evidence type="ECO:0000313" key="2">
    <source>
        <dbReference type="EMBL" id="CCI10259.1"/>
    </source>
</evidence>
<comment type="caution">
    <text evidence="2">The sequence shown here is derived from an EMBL/GenBank/DDBJ whole genome shotgun (WGS) entry which is preliminary data.</text>
</comment>
<feature type="transmembrane region" description="Helical" evidence="1">
    <location>
        <begin position="76"/>
        <end position="97"/>
    </location>
</feature>
<gene>
    <name evidence="2" type="ORF">BN9_087020</name>
</gene>